<reference evidence="4 7" key="2">
    <citation type="submission" date="2022-05" db="EMBL/GenBank/DDBJ databases">
        <title>Genome Sequencing of Bee-Associated Microbes.</title>
        <authorList>
            <person name="Dunlap C."/>
        </authorList>
    </citation>
    <scope>NUCLEOTIDE SEQUENCE [LARGE SCALE GENOMIC DNA]</scope>
    <source>
        <strain evidence="4 7">NRRL B-14613</strain>
    </source>
</reference>
<dbReference type="Pfam" id="PF12836">
    <property type="entry name" value="HHH_3"/>
    <property type="match status" value="1"/>
</dbReference>
<dbReference type="InterPro" id="IPR051675">
    <property type="entry name" value="Endo/Exo/Phosphatase_dom_1"/>
</dbReference>
<accession>A0AAP9J2T8</accession>
<evidence type="ECO:0000259" key="3">
    <source>
        <dbReference type="SMART" id="SM00278"/>
    </source>
</evidence>
<evidence type="ECO:0000313" key="4">
    <source>
        <dbReference type="EMBL" id="MCY9607099.1"/>
    </source>
</evidence>
<feature type="compositionally biased region" description="Polar residues" evidence="1">
    <location>
        <begin position="94"/>
        <end position="111"/>
    </location>
</feature>
<keyword evidence="2" id="KW-0812">Transmembrane</keyword>
<reference evidence="5 6" key="1">
    <citation type="submission" date="2019-07" db="EMBL/GenBank/DDBJ databases">
        <title>Paenibacillus thiaminolyticus NRRL B-4156.</title>
        <authorList>
            <person name="Hehnly C."/>
            <person name="Zhang L."/>
        </authorList>
    </citation>
    <scope>NUCLEOTIDE SEQUENCE [LARGE SCALE GENOMIC DNA]</scope>
    <source>
        <strain evidence="5 6">NRRL B-4156</strain>
    </source>
</reference>
<dbReference type="Proteomes" id="UP000315377">
    <property type="component" value="Chromosome"/>
</dbReference>
<feature type="domain" description="Helix-hairpin-helix DNA-binding motif class 1" evidence="3">
    <location>
        <begin position="193"/>
        <end position="212"/>
    </location>
</feature>
<dbReference type="GO" id="GO:0015628">
    <property type="term" value="P:protein secretion by the type II secretion system"/>
    <property type="evidence" value="ECO:0007669"/>
    <property type="project" value="TreeGrafter"/>
</dbReference>
<keyword evidence="2" id="KW-1133">Transmembrane helix</keyword>
<evidence type="ECO:0000256" key="1">
    <source>
        <dbReference type="SAM" id="MobiDB-lite"/>
    </source>
</evidence>
<organism evidence="5 6">
    <name type="scientific">Paenibacillus thiaminolyticus</name>
    <name type="common">Bacillus thiaminolyticus</name>
    <dbReference type="NCBI Taxonomy" id="49283"/>
    <lineage>
        <taxon>Bacteria</taxon>
        <taxon>Bacillati</taxon>
        <taxon>Bacillota</taxon>
        <taxon>Bacilli</taxon>
        <taxon>Bacillales</taxon>
        <taxon>Paenibacillaceae</taxon>
        <taxon>Paenibacillus</taxon>
    </lineage>
</organism>
<dbReference type="GeneID" id="76999335"/>
<keyword evidence="4" id="KW-0238">DNA-binding</keyword>
<dbReference type="GO" id="GO:0003677">
    <property type="term" value="F:DNA binding"/>
    <property type="evidence" value="ECO:0007669"/>
    <property type="project" value="UniProtKB-KW"/>
</dbReference>
<evidence type="ECO:0000313" key="6">
    <source>
        <dbReference type="Proteomes" id="UP000315377"/>
    </source>
</evidence>
<feature type="compositionally biased region" description="Low complexity" evidence="1">
    <location>
        <begin position="127"/>
        <end position="145"/>
    </location>
</feature>
<dbReference type="InterPro" id="IPR003583">
    <property type="entry name" value="Hlx-hairpin-Hlx_DNA-bd_motif"/>
</dbReference>
<dbReference type="InterPro" id="IPR010994">
    <property type="entry name" value="RuvA_2-like"/>
</dbReference>
<dbReference type="Gene3D" id="1.10.150.280">
    <property type="entry name" value="AF1531-like domain"/>
    <property type="match status" value="1"/>
</dbReference>
<dbReference type="InterPro" id="IPR004509">
    <property type="entry name" value="Competence_ComEA_HhH"/>
</dbReference>
<dbReference type="SUPFAM" id="SSF47781">
    <property type="entry name" value="RuvA domain 2-like"/>
    <property type="match status" value="1"/>
</dbReference>
<gene>
    <name evidence="5" type="ORF">FLT43_25590</name>
    <name evidence="4" type="ORF">M5W83_08050</name>
</gene>
<dbReference type="Proteomes" id="UP001209276">
    <property type="component" value="Unassembled WGS sequence"/>
</dbReference>
<evidence type="ECO:0000313" key="5">
    <source>
        <dbReference type="EMBL" id="QDM46446.1"/>
    </source>
</evidence>
<protein>
    <submittedName>
        <fullName evidence="4">ComEA family DNA-binding protein</fullName>
    </submittedName>
    <submittedName>
        <fullName evidence="5">Helix-hairpin-helix domain-containing protein</fullName>
    </submittedName>
</protein>
<feature type="region of interest" description="Disordered" evidence="1">
    <location>
        <begin position="58"/>
        <end position="151"/>
    </location>
</feature>
<feature type="transmembrane region" description="Helical" evidence="2">
    <location>
        <begin position="12"/>
        <end position="32"/>
    </location>
</feature>
<feature type="compositionally biased region" description="Polar residues" evidence="1">
    <location>
        <begin position="68"/>
        <end position="80"/>
    </location>
</feature>
<dbReference type="EMBL" id="CP041405">
    <property type="protein sequence ID" value="QDM46446.1"/>
    <property type="molecule type" value="Genomic_DNA"/>
</dbReference>
<feature type="domain" description="Helix-hairpin-helix DNA-binding motif class 1" evidence="3">
    <location>
        <begin position="163"/>
        <end position="182"/>
    </location>
</feature>
<dbReference type="EMBL" id="JAMDMM010000017">
    <property type="protein sequence ID" value="MCY9607099.1"/>
    <property type="molecule type" value="Genomic_DNA"/>
</dbReference>
<dbReference type="GO" id="GO:0006281">
    <property type="term" value="P:DNA repair"/>
    <property type="evidence" value="ECO:0007669"/>
    <property type="project" value="InterPro"/>
</dbReference>
<evidence type="ECO:0000256" key="2">
    <source>
        <dbReference type="SAM" id="Phobius"/>
    </source>
</evidence>
<dbReference type="AlphaFoldDB" id="A0AAP9J2T8"/>
<name>A0AAP9J2T8_PANTH</name>
<dbReference type="RefSeq" id="WP_087442059.1">
    <property type="nucleotide sequence ID" value="NZ_CABMNB010000023.1"/>
</dbReference>
<proteinExistence type="predicted"/>
<dbReference type="SMART" id="SM00278">
    <property type="entry name" value="HhH1"/>
    <property type="match status" value="2"/>
</dbReference>
<keyword evidence="7" id="KW-1185">Reference proteome</keyword>
<dbReference type="NCBIfam" id="TIGR00426">
    <property type="entry name" value="competence protein ComEA helix-hairpin-helix repeat region"/>
    <property type="match status" value="1"/>
</dbReference>
<dbReference type="PANTHER" id="PTHR21180:SF32">
    <property type="entry name" value="ENDONUCLEASE_EXONUCLEASE_PHOSPHATASE FAMILY DOMAIN-CONTAINING PROTEIN 1"/>
    <property type="match status" value="1"/>
</dbReference>
<dbReference type="PANTHER" id="PTHR21180">
    <property type="entry name" value="ENDONUCLEASE/EXONUCLEASE/PHOSPHATASE FAMILY DOMAIN-CONTAINING PROTEIN 1"/>
    <property type="match status" value="1"/>
</dbReference>
<keyword evidence="2" id="KW-0472">Membrane</keyword>
<evidence type="ECO:0000313" key="7">
    <source>
        <dbReference type="Proteomes" id="UP001209276"/>
    </source>
</evidence>
<sequence>MKKSRHVLSLRAWIGLTGMAIAGLAIFMGLWLKPQWEEAAGGWTPLNDAIAGRLAAGEEGRDMGERSGSPNPASASTFPATKSGREAGPDLASSAGQSVNHASGDPNQLLTMQPDKKRPEPGSGEQGSDAPASAEASAAGPSAGAKAKDAASGRININEADAEALMKLPGIGPSKSQAIVTYRESHGPFQRLEDLKKVKGIGPAIFAKLRDQASIK</sequence>
<dbReference type="GO" id="GO:0015627">
    <property type="term" value="C:type II protein secretion system complex"/>
    <property type="evidence" value="ECO:0007669"/>
    <property type="project" value="TreeGrafter"/>
</dbReference>